<dbReference type="GO" id="GO:0008168">
    <property type="term" value="F:methyltransferase activity"/>
    <property type="evidence" value="ECO:0007669"/>
    <property type="project" value="UniProtKB-KW"/>
</dbReference>
<reference key="1">
    <citation type="journal article" date="1993" name="Nucleic Acids Res.">
        <title>Isolation and identification by sequence homology of a putative cytosine methyltransferase from Arabidopsis thaliana.</title>
        <authorList>
            <person name="Finnegan E.J."/>
            <person name="Dennis E.S."/>
        </authorList>
    </citation>
    <scope>NUCLEOTIDE SEQUENCE</scope>
</reference>
<organism>
    <name type="scientific">Arabidopsis thaliana</name>
    <name type="common">Mouse-ear cress</name>
    <dbReference type="NCBI Taxonomy" id="3702"/>
    <lineage>
        <taxon>Eukaryota</taxon>
        <taxon>Viridiplantae</taxon>
        <taxon>Streptophyta</taxon>
        <taxon>Embryophyta</taxon>
        <taxon>Tracheophyta</taxon>
        <taxon>Spermatophyta</taxon>
        <taxon>Magnoliopsida</taxon>
        <taxon>eudicotyledons</taxon>
        <taxon>Gunneridae</taxon>
        <taxon>Pentapetalae</taxon>
        <taxon>rosids</taxon>
        <taxon>malvids</taxon>
        <taxon>Brassicales</taxon>
        <taxon>Brassicaceae</taxon>
        <taxon>Camelineae</taxon>
        <taxon>Arabidopsis</taxon>
    </lineage>
</organism>
<dbReference type="EC" id="2.1.1.73"/>
<dbReference type="PANTHER" id="PTHR10629:SF52">
    <property type="entry name" value="DNA (CYTOSINE-5)-METHYLTRANSFERASE 1"/>
    <property type="match status" value="1"/>
</dbReference>
<dbReference type="InterPro" id="IPR050390">
    <property type="entry name" value="C5-Methyltransferase"/>
</dbReference>
<keyword evidence="2" id="KW-0808">Transferase</keyword>
<dbReference type="AlphaFoldDB" id="Q9S9I8"/>
<keyword evidence="1" id="KW-0489">Methyltransferase</keyword>
<dbReference type="InterPro" id="IPR029063">
    <property type="entry name" value="SAM-dependent_MTases_sf"/>
</dbReference>
<dbReference type="PROSITE" id="PS00094">
    <property type="entry name" value="C5_MTASE_1"/>
    <property type="match status" value="1"/>
</dbReference>
<proteinExistence type="predicted"/>
<evidence type="ECO:0000256" key="3">
    <source>
        <dbReference type="ARBA" id="ARBA00022691"/>
    </source>
</evidence>
<dbReference type="PIR" id="S35641">
    <property type="entry name" value="S35641"/>
</dbReference>
<protein>
    <submittedName>
        <fullName>Modification methylase (Cytosine-specific methyltransferase)</fullName>
        <ecNumber>2.1.1.73</ecNumber>
    </submittedName>
</protein>
<dbReference type="Gene3D" id="3.90.120.10">
    <property type="entry name" value="DNA Methylase, subunit A, domain 2"/>
    <property type="match status" value="1"/>
</dbReference>
<dbReference type="GO" id="GO:0006325">
    <property type="term" value="P:chromatin organization"/>
    <property type="evidence" value="ECO:0007669"/>
    <property type="project" value="UniProtKB-KW"/>
</dbReference>
<accession>Q9S9I8</accession>
<evidence type="ECO:0000256" key="2">
    <source>
        <dbReference type="ARBA" id="ARBA00022679"/>
    </source>
</evidence>
<evidence type="ECO:0000256" key="1">
    <source>
        <dbReference type="ARBA" id="ARBA00022603"/>
    </source>
</evidence>
<name>Q9S9I8_ARATH</name>
<sequence>DFINGGPPCQGFSGMNQGFPDSYKFPENYKDKHRQVGNAV</sequence>
<dbReference type="GO" id="GO:0032259">
    <property type="term" value="P:methylation"/>
    <property type="evidence" value="ECO:0007669"/>
    <property type="project" value="UniProtKB-KW"/>
</dbReference>
<keyword evidence="3" id="KW-0949">S-adenosyl-L-methionine</keyword>
<dbReference type="SUPFAM" id="SSF53335">
    <property type="entry name" value="S-adenosyl-L-methionine-dependent methyltransferases"/>
    <property type="match status" value="1"/>
</dbReference>
<dbReference type="InterPro" id="IPR018117">
    <property type="entry name" value="C5_DNA_meth_AS"/>
</dbReference>
<dbReference type="PANTHER" id="PTHR10629">
    <property type="entry name" value="CYTOSINE-SPECIFIC METHYLTRANSFERASE"/>
    <property type="match status" value="1"/>
</dbReference>